<feature type="domain" description="Cadherin" evidence="4">
    <location>
        <begin position="7"/>
        <end position="63"/>
    </location>
</feature>
<organism evidence="5 6">
    <name type="scientific">Allacma fusca</name>
    <dbReference type="NCBI Taxonomy" id="39272"/>
    <lineage>
        <taxon>Eukaryota</taxon>
        <taxon>Metazoa</taxon>
        <taxon>Ecdysozoa</taxon>
        <taxon>Arthropoda</taxon>
        <taxon>Hexapoda</taxon>
        <taxon>Collembola</taxon>
        <taxon>Symphypleona</taxon>
        <taxon>Sminthuridae</taxon>
        <taxon>Allacma</taxon>
    </lineage>
</organism>
<keyword evidence="3" id="KW-0106">Calcium</keyword>
<evidence type="ECO:0000256" key="3">
    <source>
        <dbReference type="PROSITE-ProRule" id="PRU00043"/>
    </source>
</evidence>
<dbReference type="GO" id="GO:0016020">
    <property type="term" value="C:membrane"/>
    <property type="evidence" value="ECO:0007669"/>
    <property type="project" value="InterPro"/>
</dbReference>
<name>A0A8J2L9U7_9HEXA</name>
<evidence type="ECO:0000256" key="2">
    <source>
        <dbReference type="ARBA" id="ARBA00022989"/>
    </source>
</evidence>
<keyword evidence="2" id="KW-0472">Membrane</keyword>
<feature type="domain" description="Cadherin" evidence="4">
    <location>
        <begin position="64"/>
        <end position="154"/>
    </location>
</feature>
<keyword evidence="1" id="KW-0812">Transmembrane</keyword>
<dbReference type="PANTHER" id="PTHR24026">
    <property type="entry name" value="FAT ATYPICAL CADHERIN-RELATED"/>
    <property type="match status" value="1"/>
</dbReference>
<dbReference type="AlphaFoldDB" id="A0A8J2L9U7"/>
<proteinExistence type="predicted"/>
<dbReference type="PANTHER" id="PTHR24026:SF93">
    <property type="entry name" value="CADHERIN-99C"/>
    <property type="match status" value="1"/>
</dbReference>
<dbReference type="EMBL" id="CAJVCH010560086">
    <property type="protein sequence ID" value="CAG7831348.1"/>
    <property type="molecule type" value="Genomic_DNA"/>
</dbReference>
<sequence>PLESPISVDPVTGDVRTKVALDYEKQKIHLVVVTARDMAENARISTATVTVQVEDKDDEQPMFNRFVYEVSVPENLPNTRITRVEAIDPDTVKKITYFIKQGPYDKFSIDSITGDIYTAQGLDYERENKHIIIVGTEENDSGNVGATTTVIIHVE</sequence>
<evidence type="ECO:0000313" key="6">
    <source>
        <dbReference type="Proteomes" id="UP000708208"/>
    </source>
</evidence>
<dbReference type="Proteomes" id="UP000708208">
    <property type="component" value="Unassembled WGS sequence"/>
</dbReference>
<dbReference type="InterPro" id="IPR002126">
    <property type="entry name" value="Cadherin-like_dom"/>
</dbReference>
<feature type="non-terminal residue" evidence="5">
    <location>
        <position position="155"/>
    </location>
</feature>
<evidence type="ECO:0000313" key="5">
    <source>
        <dbReference type="EMBL" id="CAG7831348.1"/>
    </source>
</evidence>
<dbReference type="GO" id="GO:0005509">
    <property type="term" value="F:calcium ion binding"/>
    <property type="evidence" value="ECO:0007669"/>
    <property type="project" value="UniProtKB-UniRule"/>
</dbReference>
<dbReference type="OrthoDB" id="6252479at2759"/>
<protein>
    <recommendedName>
        <fullName evidence="4">Cadherin domain-containing protein</fullName>
    </recommendedName>
</protein>
<comment type="caution">
    <text evidence="5">The sequence shown here is derived from an EMBL/GenBank/DDBJ whole genome shotgun (WGS) entry which is preliminary data.</text>
</comment>
<evidence type="ECO:0000259" key="4">
    <source>
        <dbReference type="PROSITE" id="PS50268"/>
    </source>
</evidence>
<dbReference type="Pfam" id="PF00028">
    <property type="entry name" value="Cadherin"/>
    <property type="match status" value="2"/>
</dbReference>
<accession>A0A8J2L9U7</accession>
<feature type="non-terminal residue" evidence="5">
    <location>
        <position position="1"/>
    </location>
</feature>
<dbReference type="CDD" id="cd11304">
    <property type="entry name" value="Cadherin_repeat"/>
    <property type="match status" value="2"/>
</dbReference>
<dbReference type="PROSITE" id="PS50268">
    <property type="entry name" value="CADHERIN_2"/>
    <property type="match status" value="2"/>
</dbReference>
<keyword evidence="6" id="KW-1185">Reference proteome</keyword>
<keyword evidence="2" id="KW-1133">Transmembrane helix</keyword>
<reference evidence="5" key="1">
    <citation type="submission" date="2021-06" db="EMBL/GenBank/DDBJ databases">
        <authorList>
            <person name="Hodson N. C."/>
            <person name="Mongue J. A."/>
            <person name="Jaron S. K."/>
        </authorList>
    </citation>
    <scope>NUCLEOTIDE SEQUENCE</scope>
</reference>
<evidence type="ECO:0000256" key="1">
    <source>
        <dbReference type="ARBA" id="ARBA00022692"/>
    </source>
</evidence>
<dbReference type="SMART" id="SM00112">
    <property type="entry name" value="CA"/>
    <property type="match status" value="2"/>
</dbReference>
<dbReference type="GO" id="GO:0007156">
    <property type="term" value="P:homophilic cell adhesion via plasma membrane adhesion molecules"/>
    <property type="evidence" value="ECO:0007669"/>
    <property type="project" value="InterPro"/>
</dbReference>
<gene>
    <name evidence="5" type="ORF">AFUS01_LOCUS41096</name>
</gene>